<name>A0A9X2CXC7_9GAMM</name>
<proteinExistence type="predicted"/>
<sequence>MSTRAQAEEFLLRVEKHIKNKSSPKLIKELLAALNLHMLVTTNKEYNDFILKASTEELDLSKLLNYLKVNILNNQPLCTLLAFIQENDLVSDSELKEMADTLQLQINLLCVFEAITITMANGNEFAQDVYDHLNQRRSSFFPGNPVADFFFGVPYNTTLFERLKLISIRPGMLNILFHKKMGEQVETVTDANSFITNKHLSGWNADIVPVELDAPSKGTTQAMGVNILEASWEDSTGHAKDTGGTDNAKAGIGLIMLMEEKRYGSHYKLVSQLLPQGTSVNETSAYELLPDLKINSAKKKIGLLNIDSQWRDLYNSWNLLFVISNIDSVFMPIKLVLPSVFFAESPCYKELRLLSLFLFANLLINEDTRNNPFFAKKYSIKNTTTILKKWGEINKEYAQDELHKLNGAPAVEIETVYKQIFGNYPSLNFMRQLISFSQSPNDYHFTKAHTSQQKNPASPLFFTTVSSTTNNAFPMQSSDFYAPSL</sequence>
<keyword evidence="2" id="KW-1185">Reference proteome</keyword>
<evidence type="ECO:0000313" key="2">
    <source>
        <dbReference type="Proteomes" id="UP001139721"/>
    </source>
</evidence>
<evidence type="ECO:0000313" key="1">
    <source>
        <dbReference type="EMBL" id="MCL9682569.1"/>
    </source>
</evidence>
<dbReference type="AlphaFoldDB" id="A0A9X2CXC7"/>
<comment type="caution">
    <text evidence="1">The sequence shown here is derived from an EMBL/GenBank/DDBJ whole genome shotgun (WGS) entry which is preliminary data.</text>
</comment>
<accession>A0A9X2CXC7</accession>
<dbReference type="RefSeq" id="WP_250419904.1">
    <property type="nucleotide sequence ID" value="NZ_JAJKBJ010000001.1"/>
</dbReference>
<organism evidence="1 2">
    <name type="scientific">Legionella maioricensis</name>
    <dbReference type="NCBI Taxonomy" id="2896528"/>
    <lineage>
        <taxon>Bacteria</taxon>
        <taxon>Pseudomonadati</taxon>
        <taxon>Pseudomonadota</taxon>
        <taxon>Gammaproteobacteria</taxon>
        <taxon>Legionellales</taxon>
        <taxon>Legionellaceae</taxon>
        <taxon>Legionella</taxon>
    </lineage>
</organism>
<reference evidence="1" key="1">
    <citation type="submission" date="2021-11" db="EMBL/GenBank/DDBJ databases">
        <title>Legionella maioricencis sp. nov., a new species isolated from hot water samples in Mallorca.</title>
        <authorList>
            <person name="Crespi S."/>
            <person name="Drasar V."/>
            <person name="Salva-Serra F."/>
            <person name="Jaen-Luchoro D."/>
            <person name="Pineiro-Iglesias B."/>
            <person name="Aliaga F."/>
            <person name="Fernandez-Juarez V."/>
            <person name="Coll G."/>
            <person name="Moore E.R.B."/>
            <person name="Bennasar-Figueras A."/>
        </authorList>
    </citation>
    <scope>NUCLEOTIDE SEQUENCE</scope>
    <source>
        <strain evidence="1">HCPI-6</strain>
    </source>
</reference>
<protein>
    <submittedName>
        <fullName evidence="1">Symporter</fullName>
    </submittedName>
</protein>
<dbReference type="Proteomes" id="UP001139721">
    <property type="component" value="Unassembled WGS sequence"/>
</dbReference>
<gene>
    <name evidence="1" type="ORF">LOX96_00485</name>
</gene>
<dbReference type="EMBL" id="JAJKBJ010000001">
    <property type="protein sequence ID" value="MCL9682569.1"/>
    <property type="molecule type" value="Genomic_DNA"/>
</dbReference>